<dbReference type="SUPFAM" id="SSF56176">
    <property type="entry name" value="FAD-binding/transporter-associated domain-like"/>
    <property type="match status" value="1"/>
</dbReference>
<dbReference type="InterPro" id="IPR036318">
    <property type="entry name" value="FAD-bd_PCMH-like_sf"/>
</dbReference>
<evidence type="ECO:0000313" key="7">
    <source>
        <dbReference type="EMBL" id="ONH24379.1"/>
    </source>
</evidence>
<dbReference type="InterPro" id="IPR006094">
    <property type="entry name" value="Oxid_FAD_bind_N"/>
</dbReference>
<protein>
    <submittedName>
        <fullName evidence="7">Oxidoreductase</fullName>
    </submittedName>
</protein>
<evidence type="ECO:0000256" key="4">
    <source>
        <dbReference type="ARBA" id="ARBA00022827"/>
    </source>
</evidence>
<comment type="cofactor">
    <cofactor evidence="1">
        <name>FAD</name>
        <dbReference type="ChEBI" id="CHEBI:57692"/>
    </cofactor>
</comment>
<dbReference type="AlphaFoldDB" id="A0A1V2I2Q8"/>
<sequence>MAARTSVDAELAAGLDRLAADLDGPLLRPADDGWDTARQAWHLTVDQRPTAVVTALSVRDVATVVLAAAELGLRVAAQSTGHNAAPMGDLAGTILLRTSAMRSVHIDAEACLARVEAGALWMDVTDAAARHGLAALAGSARDVGVAGYTLGGGLSWLGRSHGLAASSVTAMEAVTADGRFRRVHAGQDPDLFWALRGGGGGFGIVTALEFRLYPVTDVYAGVLFFPIERAEEVLHAWRGWLPSVPDEVTSVGRLLRFPPLPELPPALRGQSYVVVEAACQLPPSLAAALLAPLRALGPSLDTFTTRPASELGLLHMDPDGPTPAHGDGMLLRALPPEAVTAFASGADGADALLSLELRHLGGALAPGRRPGGAVDGIDAAFALFAVGITPDAASAQAVRSAVDAVQRRMGPWSTGGAYLNFAERRRSGEELFGARTYQRLRQIKAAYDPADVIRSNHPVEP</sequence>
<keyword evidence="8" id="KW-1185">Reference proteome</keyword>
<evidence type="ECO:0000256" key="1">
    <source>
        <dbReference type="ARBA" id="ARBA00001974"/>
    </source>
</evidence>
<comment type="caution">
    <text evidence="7">The sequence shown here is derived from an EMBL/GenBank/DDBJ whole genome shotgun (WGS) entry which is preliminary data.</text>
</comment>
<dbReference type="GO" id="GO:0071949">
    <property type="term" value="F:FAD binding"/>
    <property type="evidence" value="ECO:0007669"/>
    <property type="project" value="InterPro"/>
</dbReference>
<dbReference type="InterPro" id="IPR016169">
    <property type="entry name" value="FAD-bd_PCMH_sub2"/>
</dbReference>
<feature type="domain" description="FAD-binding PCMH-type" evidence="6">
    <location>
        <begin position="45"/>
        <end position="215"/>
    </location>
</feature>
<comment type="similarity">
    <text evidence="2">Belongs to the oxygen-dependent FAD-linked oxidoreductase family.</text>
</comment>
<evidence type="ECO:0000256" key="3">
    <source>
        <dbReference type="ARBA" id="ARBA00022630"/>
    </source>
</evidence>
<accession>A0A1V2I2Q8</accession>
<dbReference type="InterPro" id="IPR016166">
    <property type="entry name" value="FAD-bd_PCMH"/>
</dbReference>
<dbReference type="PROSITE" id="PS51387">
    <property type="entry name" value="FAD_PCMH"/>
    <property type="match status" value="1"/>
</dbReference>
<dbReference type="InterPro" id="IPR016167">
    <property type="entry name" value="FAD-bd_PCMH_sub1"/>
</dbReference>
<evidence type="ECO:0000256" key="2">
    <source>
        <dbReference type="ARBA" id="ARBA00005466"/>
    </source>
</evidence>
<dbReference type="InterPro" id="IPR006093">
    <property type="entry name" value="Oxy_OxRdtase_FAD_BS"/>
</dbReference>
<dbReference type="GO" id="GO:0016491">
    <property type="term" value="F:oxidoreductase activity"/>
    <property type="evidence" value="ECO:0007669"/>
    <property type="project" value="UniProtKB-KW"/>
</dbReference>
<dbReference type="Gene3D" id="3.40.462.20">
    <property type="match status" value="1"/>
</dbReference>
<dbReference type="PANTHER" id="PTHR42973">
    <property type="entry name" value="BINDING OXIDOREDUCTASE, PUTATIVE (AFU_ORTHOLOGUE AFUA_1G17690)-RELATED"/>
    <property type="match status" value="1"/>
</dbReference>
<dbReference type="EMBL" id="MOMC01000072">
    <property type="protein sequence ID" value="ONH24379.1"/>
    <property type="molecule type" value="Genomic_DNA"/>
</dbReference>
<dbReference type="PANTHER" id="PTHR42973:SF39">
    <property type="entry name" value="FAD-BINDING PCMH-TYPE DOMAIN-CONTAINING PROTEIN"/>
    <property type="match status" value="1"/>
</dbReference>
<dbReference type="Pfam" id="PF01565">
    <property type="entry name" value="FAD_binding_4"/>
    <property type="match status" value="1"/>
</dbReference>
<evidence type="ECO:0000313" key="8">
    <source>
        <dbReference type="Proteomes" id="UP000188929"/>
    </source>
</evidence>
<name>A0A1V2I2Q8_9ACTN</name>
<gene>
    <name evidence="7" type="ORF">BL253_30570</name>
</gene>
<dbReference type="InterPro" id="IPR050416">
    <property type="entry name" value="FAD-linked_Oxidoreductase"/>
</dbReference>
<organism evidence="7 8">
    <name type="scientific">Pseudofrankia asymbiotica</name>
    <dbReference type="NCBI Taxonomy" id="1834516"/>
    <lineage>
        <taxon>Bacteria</taxon>
        <taxon>Bacillati</taxon>
        <taxon>Actinomycetota</taxon>
        <taxon>Actinomycetes</taxon>
        <taxon>Frankiales</taxon>
        <taxon>Frankiaceae</taxon>
        <taxon>Pseudofrankia</taxon>
    </lineage>
</organism>
<evidence type="ECO:0000259" key="6">
    <source>
        <dbReference type="PROSITE" id="PS51387"/>
    </source>
</evidence>
<reference evidence="8" key="1">
    <citation type="submission" date="2016-10" db="EMBL/GenBank/DDBJ databases">
        <title>Frankia sp. NRRL B-16386 Genome sequencing.</title>
        <authorList>
            <person name="Ghodhbane-Gtari F."/>
            <person name="Swanson E."/>
            <person name="Gueddou A."/>
            <person name="Hezbri K."/>
            <person name="Ktari K."/>
            <person name="Nouioui I."/>
            <person name="Morris K."/>
            <person name="Simpson S."/>
            <person name="Abebe-Akele F."/>
            <person name="Thomas K."/>
            <person name="Gtari M."/>
            <person name="Tisa L.S."/>
        </authorList>
    </citation>
    <scope>NUCLEOTIDE SEQUENCE [LARGE SCALE GENOMIC DNA]</scope>
    <source>
        <strain evidence="8">NRRL B-16386</strain>
    </source>
</reference>
<dbReference type="STRING" id="1834516.BL253_30570"/>
<dbReference type="PROSITE" id="PS00862">
    <property type="entry name" value="OX2_COVAL_FAD"/>
    <property type="match status" value="1"/>
</dbReference>
<evidence type="ECO:0000256" key="5">
    <source>
        <dbReference type="ARBA" id="ARBA00023002"/>
    </source>
</evidence>
<dbReference type="Pfam" id="PF08031">
    <property type="entry name" value="BBE"/>
    <property type="match status" value="1"/>
</dbReference>
<keyword evidence="4" id="KW-0274">FAD</keyword>
<keyword evidence="5" id="KW-0560">Oxidoreductase</keyword>
<dbReference type="Gene3D" id="3.30.43.10">
    <property type="entry name" value="Uridine Diphospho-n-acetylenolpyruvylglucosamine Reductase, domain 2"/>
    <property type="match status" value="1"/>
</dbReference>
<dbReference type="Proteomes" id="UP000188929">
    <property type="component" value="Unassembled WGS sequence"/>
</dbReference>
<keyword evidence="3" id="KW-0285">Flavoprotein</keyword>
<dbReference type="InterPro" id="IPR012951">
    <property type="entry name" value="BBE"/>
</dbReference>
<dbReference type="Gene3D" id="3.30.465.10">
    <property type="match status" value="1"/>
</dbReference>
<proteinExistence type="inferred from homology"/>